<dbReference type="PANTHER" id="PTHR30136:SF24">
    <property type="entry name" value="HTH-TYPE TRANSCRIPTIONAL REPRESSOR ALLR"/>
    <property type="match status" value="1"/>
</dbReference>
<keyword evidence="1" id="KW-0805">Transcription regulation</keyword>
<evidence type="ECO:0000256" key="1">
    <source>
        <dbReference type="ARBA" id="ARBA00023015"/>
    </source>
</evidence>
<dbReference type="InterPro" id="IPR014757">
    <property type="entry name" value="Tscrpt_reg_IclR_C"/>
</dbReference>
<proteinExistence type="predicted"/>
<evidence type="ECO:0000313" key="6">
    <source>
        <dbReference type="EMBL" id="MDP9820838.1"/>
    </source>
</evidence>
<dbReference type="RefSeq" id="WP_306824800.1">
    <property type="nucleotide sequence ID" value="NZ_JAUSQM010000001.1"/>
</dbReference>
<evidence type="ECO:0000256" key="2">
    <source>
        <dbReference type="ARBA" id="ARBA00023125"/>
    </source>
</evidence>
<dbReference type="InterPro" id="IPR050707">
    <property type="entry name" value="HTH_MetabolicPath_Reg"/>
</dbReference>
<keyword evidence="7" id="KW-1185">Reference proteome</keyword>
<accession>A0ABT9NKA0</accession>
<dbReference type="Gene3D" id="1.10.10.10">
    <property type="entry name" value="Winged helix-like DNA-binding domain superfamily/Winged helix DNA-binding domain"/>
    <property type="match status" value="1"/>
</dbReference>
<comment type="caution">
    <text evidence="6">The sequence shown here is derived from an EMBL/GenBank/DDBJ whole genome shotgun (WGS) entry which is preliminary data.</text>
</comment>
<evidence type="ECO:0000256" key="3">
    <source>
        <dbReference type="ARBA" id="ARBA00023163"/>
    </source>
</evidence>
<dbReference type="Gene3D" id="3.30.450.40">
    <property type="match status" value="1"/>
</dbReference>
<evidence type="ECO:0000259" key="4">
    <source>
        <dbReference type="PROSITE" id="PS51077"/>
    </source>
</evidence>
<dbReference type="PANTHER" id="PTHR30136">
    <property type="entry name" value="HELIX-TURN-HELIX TRANSCRIPTIONAL REGULATOR, ICLR FAMILY"/>
    <property type="match status" value="1"/>
</dbReference>
<reference evidence="6 7" key="1">
    <citation type="submission" date="2023-07" db="EMBL/GenBank/DDBJ databases">
        <title>Sequencing the genomes of 1000 actinobacteria strains.</title>
        <authorList>
            <person name="Klenk H.-P."/>
        </authorList>
    </citation>
    <scope>NUCLEOTIDE SEQUENCE [LARGE SCALE GENOMIC DNA]</scope>
    <source>
        <strain evidence="6 7">GD13</strain>
    </source>
</reference>
<feature type="domain" description="IclR-ED" evidence="5">
    <location>
        <begin position="78"/>
        <end position="256"/>
    </location>
</feature>
<keyword evidence="2 6" id="KW-0238">DNA-binding</keyword>
<evidence type="ECO:0000313" key="7">
    <source>
        <dbReference type="Proteomes" id="UP001240447"/>
    </source>
</evidence>
<feature type="domain" description="HTH iclR-type" evidence="4">
    <location>
        <begin position="16"/>
        <end position="76"/>
    </location>
</feature>
<dbReference type="Pfam" id="PF01614">
    <property type="entry name" value="IclR_C"/>
    <property type="match status" value="1"/>
</dbReference>
<organism evidence="6 7">
    <name type="scientific">Nocardioides massiliensis</name>
    <dbReference type="NCBI Taxonomy" id="1325935"/>
    <lineage>
        <taxon>Bacteria</taxon>
        <taxon>Bacillati</taxon>
        <taxon>Actinomycetota</taxon>
        <taxon>Actinomycetes</taxon>
        <taxon>Propionibacteriales</taxon>
        <taxon>Nocardioidaceae</taxon>
        <taxon>Nocardioides</taxon>
    </lineage>
</organism>
<dbReference type="SUPFAM" id="SSF55781">
    <property type="entry name" value="GAF domain-like"/>
    <property type="match status" value="1"/>
</dbReference>
<dbReference type="PROSITE" id="PS51077">
    <property type="entry name" value="HTH_ICLR"/>
    <property type="match status" value="1"/>
</dbReference>
<keyword evidence="3" id="KW-0804">Transcription</keyword>
<dbReference type="PROSITE" id="PS51078">
    <property type="entry name" value="ICLR_ED"/>
    <property type="match status" value="1"/>
</dbReference>
<dbReference type="Proteomes" id="UP001240447">
    <property type="component" value="Unassembled WGS sequence"/>
</dbReference>
<evidence type="ECO:0000259" key="5">
    <source>
        <dbReference type="PROSITE" id="PS51078"/>
    </source>
</evidence>
<dbReference type="SUPFAM" id="SSF46785">
    <property type="entry name" value="Winged helix' DNA-binding domain"/>
    <property type="match status" value="1"/>
</dbReference>
<sequence>MTNAPVVEKEAAGVPPSMVDRMTRILDAFDSTHQRLPLEEVVRRCGLPRSTTHRILTRLVELSWLDHTATGYALGGRARMGGGTDAAVHEDVRRAASPWLSELQLTTGLVVHLAVLDGDHVRYLDKLGGRFARTVPSKVGERMRAHCTALGKAMLAWLPAEEVDLYIGPAPQRHTQRTIGSRDVLHQELRRVRERRGIAFERGECVPDIACVASAVRGHDGPIAAVSVTGDLRAPLERLVPPLVQATTEIGRALRGDPVQAPRPEPAPAETWSADALGRMMAIGAGGDWL</sequence>
<dbReference type="Pfam" id="PF09339">
    <property type="entry name" value="HTH_IclR"/>
    <property type="match status" value="1"/>
</dbReference>
<dbReference type="GO" id="GO:0003677">
    <property type="term" value="F:DNA binding"/>
    <property type="evidence" value="ECO:0007669"/>
    <property type="project" value="UniProtKB-KW"/>
</dbReference>
<dbReference type="InterPro" id="IPR036390">
    <property type="entry name" value="WH_DNA-bd_sf"/>
</dbReference>
<dbReference type="SMART" id="SM00346">
    <property type="entry name" value="HTH_ICLR"/>
    <property type="match status" value="1"/>
</dbReference>
<dbReference type="InterPro" id="IPR029016">
    <property type="entry name" value="GAF-like_dom_sf"/>
</dbReference>
<protein>
    <submittedName>
        <fullName evidence="6">DNA-binding IclR family transcriptional regulator</fullName>
    </submittedName>
</protein>
<gene>
    <name evidence="6" type="ORF">J2S59_000647</name>
</gene>
<dbReference type="InterPro" id="IPR005471">
    <property type="entry name" value="Tscrpt_reg_IclR_N"/>
</dbReference>
<dbReference type="InterPro" id="IPR036388">
    <property type="entry name" value="WH-like_DNA-bd_sf"/>
</dbReference>
<name>A0ABT9NKA0_9ACTN</name>
<dbReference type="EMBL" id="JAUSQM010000001">
    <property type="protein sequence ID" value="MDP9820838.1"/>
    <property type="molecule type" value="Genomic_DNA"/>
</dbReference>